<accession>A0AC58SY34</accession>
<proteinExistence type="predicted"/>
<organism evidence="1 2">
    <name type="scientific">Nicotiana tabacum</name>
    <name type="common">Common tobacco</name>
    <dbReference type="NCBI Taxonomy" id="4097"/>
    <lineage>
        <taxon>Eukaryota</taxon>
        <taxon>Viridiplantae</taxon>
        <taxon>Streptophyta</taxon>
        <taxon>Embryophyta</taxon>
        <taxon>Tracheophyta</taxon>
        <taxon>Spermatophyta</taxon>
        <taxon>Magnoliopsida</taxon>
        <taxon>eudicotyledons</taxon>
        <taxon>Gunneridae</taxon>
        <taxon>Pentapetalae</taxon>
        <taxon>asterids</taxon>
        <taxon>lamiids</taxon>
        <taxon>Solanales</taxon>
        <taxon>Solanaceae</taxon>
        <taxon>Nicotianoideae</taxon>
        <taxon>Nicotianeae</taxon>
        <taxon>Nicotiana</taxon>
    </lineage>
</organism>
<sequence>MDAHGLEEIKQRIEQSKVVVVTCLGITSPLLSNKRFDVCIMDEAGQTTLPVSLGPLTFASKLVLVGDHYQLPPLVQSAEARENGMAVSLFCRLSEAHPQAICALQSQVSSNFNKMFLSTSEVRLG</sequence>
<gene>
    <name evidence="2" type="primary">LOC142171427</name>
</gene>
<keyword evidence="1" id="KW-1185">Reference proteome</keyword>
<reference evidence="1" key="1">
    <citation type="journal article" date="2014" name="Nat. Commun.">
        <title>The tobacco genome sequence and its comparison with those of tomato and potato.</title>
        <authorList>
            <person name="Sierro N."/>
            <person name="Battey J.N."/>
            <person name="Ouadi S."/>
            <person name="Bakaher N."/>
            <person name="Bovet L."/>
            <person name="Willig A."/>
            <person name="Goepfert S."/>
            <person name="Peitsch M.C."/>
            <person name="Ivanov N.V."/>
        </authorList>
    </citation>
    <scope>NUCLEOTIDE SEQUENCE [LARGE SCALE GENOMIC DNA]</scope>
</reference>
<dbReference type="RefSeq" id="XP_075089886.1">
    <property type="nucleotide sequence ID" value="XM_075233785.1"/>
</dbReference>
<evidence type="ECO:0000313" key="1">
    <source>
        <dbReference type="Proteomes" id="UP000790787"/>
    </source>
</evidence>
<reference evidence="2" key="2">
    <citation type="submission" date="2025-08" db="UniProtKB">
        <authorList>
            <consortium name="RefSeq"/>
        </authorList>
    </citation>
    <scope>IDENTIFICATION</scope>
    <source>
        <tissue evidence="2">Leaf</tissue>
    </source>
</reference>
<name>A0AC58SY34_TOBAC</name>
<evidence type="ECO:0000313" key="2">
    <source>
        <dbReference type="RefSeq" id="XP_075089886.1"/>
    </source>
</evidence>
<dbReference type="Proteomes" id="UP000790787">
    <property type="component" value="Chromosome 17"/>
</dbReference>
<protein>
    <submittedName>
        <fullName evidence="2">DNA replication ATP-dependent helicase/nuclease JHS1-like</fullName>
    </submittedName>
</protein>